<feature type="domain" description="DUF2231" evidence="2">
    <location>
        <begin position="9"/>
        <end position="146"/>
    </location>
</feature>
<dbReference type="Pfam" id="PF09990">
    <property type="entry name" value="DUF2231"/>
    <property type="match status" value="1"/>
</dbReference>
<proteinExistence type="predicted"/>
<dbReference type="InterPro" id="IPR019251">
    <property type="entry name" value="DUF2231_TM"/>
</dbReference>
<feature type="transmembrane region" description="Helical" evidence="1">
    <location>
        <begin position="113"/>
        <end position="138"/>
    </location>
</feature>
<dbReference type="EMBL" id="FNBN01000012">
    <property type="protein sequence ID" value="SDH40433.1"/>
    <property type="molecule type" value="Genomic_DNA"/>
</dbReference>
<accession>A0A1G8C4Z4</accession>
<dbReference type="OrthoDB" id="593800at2"/>
<keyword evidence="1" id="KW-1133">Transmembrane helix</keyword>
<organism evidence="3 4">
    <name type="scientific">Chitinophaga filiformis</name>
    <name type="common">Myxococcus filiformis</name>
    <name type="synonym">Flexibacter filiformis</name>
    <dbReference type="NCBI Taxonomy" id="104663"/>
    <lineage>
        <taxon>Bacteria</taxon>
        <taxon>Pseudomonadati</taxon>
        <taxon>Bacteroidota</taxon>
        <taxon>Chitinophagia</taxon>
        <taxon>Chitinophagales</taxon>
        <taxon>Chitinophagaceae</taxon>
        <taxon>Chitinophaga</taxon>
    </lineage>
</organism>
<feature type="transmembrane region" description="Helical" evidence="1">
    <location>
        <begin position="82"/>
        <end position="101"/>
    </location>
</feature>
<sequence>MYSKIKLLGHPIHPMLVSFPVAFYTATLVCYIVYSANSNPFWFKVAVVANIAGAVMALLAAIPGFLDWLFIPAESRAKKTGVFHMICNVVALVCYGATAWLECPKWDDPNPEAGSAILLTGIGFILTLIAGFLGWTLVQKHHVGVDMEYPAHKL</sequence>
<evidence type="ECO:0000313" key="3">
    <source>
        <dbReference type="EMBL" id="SDH40433.1"/>
    </source>
</evidence>
<keyword evidence="1" id="KW-0472">Membrane</keyword>
<reference evidence="3 4" key="1">
    <citation type="submission" date="2016-10" db="EMBL/GenBank/DDBJ databases">
        <authorList>
            <person name="de Groot N.N."/>
        </authorList>
    </citation>
    <scope>NUCLEOTIDE SEQUENCE [LARGE SCALE GENOMIC DNA]</scope>
    <source>
        <strain evidence="3 4">DSM 527</strain>
    </source>
</reference>
<feature type="transmembrane region" description="Helical" evidence="1">
    <location>
        <begin position="46"/>
        <end position="70"/>
    </location>
</feature>
<dbReference type="Proteomes" id="UP000199045">
    <property type="component" value="Unassembled WGS sequence"/>
</dbReference>
<dbReference type="RefSeq" id="WP_089837979.1">
    <property type="nucleotide sequence ID" value="NZ_FNBN01000012.1"/>
</dbReference>
<evidence type="ECO:0000256" key="1">
    <source>
        <dbReference type="SAM" id="Phobius"/>
    </source>
</evidence>
<dbReference type="STRING" id="104663.SAMN04488121_11221"/>
<dbReference type="AlphaFoldDB" id="A0A1G8C4Z4"/>
<keyword evidence="1" id="KW-0812">Transmembrane</keyword>
<evidence type="ECO:0000259" key="2">
    <source>
        <dbReference type="Pfam" id="PF09990"/>
    </source>
</evidence>
<feature type="transmembrane region" description="Helical" evidence="1">
    <location>
        <begin position="12"/>
        <end position="34"/>
    </location>
</feature>
<evidence type="ECO:0000313" key="4">
    <source>
        <dbReference type="Proteomes" id="UP000199045"/>
    </source>
</evidence>
<protein>
    <submittedName>
        <fullName evidence="3">Uncharacterized membrane protein</fullName>
    </submittedName>
</protein>
<gene>
    <name evidence="3" type="ORF">SAMN04488121_11221</name>
</gene>
<name>A0A1G8C4Z4_CHIFI</name>